<accession>A0A329CTN3</accession>
<protein>
    <submittedName>
        <fullName evidence="1">Uncharacterized protein</fullName>
    </submittedName>
</protein>
<dbReference type="RefSeq" id="WP_111929963.1">
    <property type="nucleotide sequence ID" value="NZ_CADFFP010000002.1"/>
</dbReference>
<name>A0A329CTN3_9BURK</name>
<comment type="caution">
    <text evidence="1">The sequence shown here is derived from an EMBL/GenBank/DDBJ whole genome shotgun (WGS) entry which is preliminary data.</text>
</comment>
<evidence type="ECO:0000313" key="1">
    <source>
        <dbReference type="EMBL" id="RAS37192.1"/>
    </source>
</evidence>
<proteinExistence type="predicted"/>
<reference evidence="1 2" key="1">
    <citation type="submission" date="2018-06" db="EMBL/GenBank/DDBJ databases">
        <title>Genomic Encyclopedia of Type Strains, Phase III (KMG-III): the genomes of soil and plant-associated and newly described type strains.</title>
        <authorList>
            <person name="Whitman W."/>
        </authorList>
    </citation>
    <scope>NUCLEOTIDE SEQUENCE [LARGE SCALE GENOMIC DNA]</scope>
    <source>
        <strain evidence="1 2">LMG 23644</strain>
    </source>
</reference>
<gene>
    <name evidence="1" type="ORF">BX591_10341</name>
</gene>
<sequence>MAYIQCTKCGALAASVYKKADLAQAFRPDAALGVIAPAVLAGIIRAVTELLRECMAWWRDRQQPYAVCTACGHLWKIG</sequence>
<organism evidence="1 2">
    <name type="scientific">Paraburkholderia bryophila</name>
    <dbReference type="NCBI Taxonomy" id="420952"/>
    <lineage>
        <taxon>Bacteria</taxon>
        <taxon>Pseudomonadati</taxon>
        <taxon>Pseudomonadota</taxon>
        <taxon>Betaproteobacteria</taxon>
        <taxon>Burkholderiales</taxon>
        <taxon>Burkholderiaceae</taxon>
        <taxon>Paraburkholderia</taxon>
    </lineage>
</organism>
<evidence type="ECO:0000313" key="2">
    <source>
        <dbReference type="Proteomes" id="UP000248918"/>
    </source>
</evidence>
<dbReference type="EMBL" id="QLTK01000003">
    <property type="protein sequence ID" value="RAS37192.1"/>
    <property type="molecule type" value="Genomic_DNA"/>
</dbReference>
<dbReference type="AlphaFoldDB" id="A0A329CTN3"/>
<dbReference type="Proteomes" id="UP000248918">
    <property type="component" value="Unassembled WGS sequence"/>
</dbReference>